<dbReference type="EMBL" id="JAEPRE010000071">
    <property type="protein sequence ID" value="KAG2233746.1"/>
    <property type="molecule type" value="Genomic_DNA"/>
</dbReference>
<gene>
    <name evidence="2" type="ORF">INT48_007723</name>
</gene>
<feature type="region of interest" description="Disordered" evidence="1">
    <location>
        <begin position="138"/>
        <end position="166"/>
    </location>
</feature>
<protein>
    <submittedName>
        <fullName evidence="2">Uncharacterized protein</fullName>
    </submittedName>
</protein>
<accession>A0A8H7SSV3</accession>
<keyword evidence="3" id="KW-1185">Reference proteome</keyword>
<evidence type="ECO:0000313" key="2">
    <source>
        <dbReference type="EMBL" id="KAG2233746.1"/>
    </source>
</evidence>
<organism evidence="2 3">
    <name type="scientific">Thamnidium elegans</name>
    <dbReference type="NCBI Taxonomy" id="101142"/>
    <lineage>
        <taxon>Eukaryota</taxon>
        <taxon>Fungi</taxon>
        <taxon>Fungi incertae sedis</taxon>
        <taxon>Mucoromycota</taxon>
        <taxon>Mucoromycotina</taxon>
        <taxon>Mucoromycetes</taxon>
        <taxon>Mucorales</taxon>
        <taxon>Mucorineae</taxon>
        <taxon>Mucoraceae</taxon>
        <taxon>Thamnidium</taxon>
    </lineage>
</organism>
<proteinExistence type="predicted"/>
<feature type="compositionally biased region" description="Acidic residues" evidence="1">
    <location>
        <begin position="148"/>
        <end position="157"/>
    </location>
</feature>
<comment type="caution">
    <text evidence="2">The sequence shown here is derived from an EMBL/GenBank/DDBJ whole genome shotgun (WGS) entry which is preliminary data.</text>
</comment>
<name>A0A8H7SSV3_9FUNG</name>
<evidence type="ECO:0000256" key="1">
    <source>
        <dbReference type="SAM" id="MobiDB-lite"/>
    </source>
</evidence>
<sequence length="166" mass="18953">MIRVRTQTRIETRVSYPAYVMRTVGSFASSRPVSLCQPTTMISALSTKQITVPGSTVVVDLIDGGMTAVVVKEKTVEVVPDVRVVTKTDTLVSHVTNHAQESCPPNQGPNNWYPHGYGHDRDYDWDHDEYKWHKDQIDHSNHHHGPDEECYESDNSDIENQYKKEW</sequence>
<reference evidence="2" key="1">
    <citation type="submission" date="2021-01" db="EMBL/GenBank/DDBJ databases">
        <title>Metabolic potential, ecology and presence of endohyphal bacteria is reflected in genomic diversity of Mucoromycotina.</title>
        <authorList>
            <person name="Muszewska A."/>
            <person name="Okrasinska A."/>
            <person name="Steczkiewicz K."/>
            <person name="Drgas O."/>
            <person name="Orlowska M."/>
            <person name="Perlinska-Lenart U."/>
            <person name="Aleksandrzak-Piekarczyk T."/>
            <person name="Szatraj K."/>
            <person name="Zielenkiewicz U."/>
            <person name="Pilsyk S."/>
            <person name="Malc E."/>
            <person name="Mieczkowski P."/>
            <person name="Kruszewska J.S."/>
            <person name="Biernat P."/>
            <person name="Pawlowska J."/>
        </authorList>
    </citation>
    <scope>NUCLEOTIDE SEQUENCE</scope>
    <source>
        <strain evidence="2">WA0000018081</strain>
    </source>
</reference>
<dbReference type="Proteomes" id="UP000613177">
    <property type="component" value="Unassembled WGS sequence"/>
</dbReference>
<evidence type="ECO:0000313" key="3">
    <source>
        <dbReference type="Proteomes" id="UP000613177"/>
    </source>
</evidence>
<feature type="compositionally biased region" description="Basic and acidic residues" evidence="1">
    <location>
        <begin position="138"/>
        <end position="147"/>
    </location>
</feature>
<dbReference type="AlphaFoldDB" id="A0A8H7SSV3"/>